<evidence type="ECO:0000259" key="7">
    <source>
        <dbReference type="PROSITE" id="PS50850"/>
    </source>
</evidence>
<organism evidence="8 9">
    <name type="scientific">Candidatus Sodalis pierantonii str. SOPE</name>
    <dbReference type="NCBI Taxonomy" id="2342"/>
    <lineage>
        <taxon>Bacteria</taxon>
        <taxon>Pseudomonadati</taxon>
        <taxon>Pseudomonadota</taxon>
        <taxon>Gammaproteobacteria</taxon>
        <taxon>Enterobacterales</taxon>
        <taxon>Bruguierivoracaceae</taxon>
        <taxon>Sodalis</taxon>
    </lineage>
</organism>
<dbReference type="PROSITE" id="PS50850">
    <property type="entry name" value="MFS"/>
    <property type="match status" value="1"/>
</dbReference>
<dbReference type="AlphaFoldDB" id="W0HMJ8"/>
<feature type="transmembrane region" description="Helical" evidence="6">
    <location>
        <begin position="330"/>
        <end position="356"/>
    </location>
</feature>
<keyword evidence="4 6" id="KW-1133">Transmembrane helix</keyword>
<feature type="transmembrane region" description="Helical" evidence="6">
    <location>
        <begin position="274"/>
        <end position="293"/>
    </location>
</feature>
<comment type="subcellular location">
    <subcellularLocation>
        <location evidence="1">Cell membrane</location>
        <topology evidence="1">Multi-pass membrane protein</topology>
    </subcellularLocation>
</comment>
<dbReference type="InterPro" id="IPR036259">
    <property type="entry name" value="MFS_trans_sf"/>
</dbReference>
<feature type="transmembrane region" description="Helical" evidence="6">
    <location>
        <begin position="75"/>
        <end position="92"/>
    </location>
</feature>
<dbReference type="PANTHER" id="PTHR43124">
    <property type="entry name" value="PURINE EFFLUX PUMP PBUE"/>
    <property type="match status" value="1"/>
</dbReference>
<dbReference type="Gene3D" id="1.20.1720.10">
    <property type="entry name" value="Multidrug resistance protein D"/>
    <property type="match status" value="1"/>
</dbReference>
<dbReference type="Proteomes" id="UP000019025">
    <property type="component" value="Chromosome"/>
</dbReference>
<keyword evidence="2" id="KW-1003">Cell membrane</keyword>
<reference evidence="8 9" key="1">
    <citation type="journal article" date="2014" name="Genome Biol. Evol.">
        <title>Genome degeneration and adaptation in a nascent stage of symbiosis.</title>
        <authorList>
            <person name="Oakeson K.F."/>
            <person name="Gil R."/>
            <person name="Clayton A.L."/>
            <person name="Dunn D.M."/>
            <person name="von Niederhausern A.C."/>
            <person name="Hamil C."/>
            <person name="Aoyagi A."/>
            <person name="Duval B."/>
            <person name="Baca A."/>
            <person name="Silva F.J."/>
            <person name="Vallier A."/>
            <person name="Jackson D.G."/>
            <person name="Latorre A."/>
            <person name="Weiss R.B."/>
            <person name="Heddi A."/>
            <person name="Moya A."/>
            <person name="Dale C."/>
        </authorList>
    </citation>
    <scope>NUCLEOTIDE SEQUENCE [LARGE SCALE GENOMIC DNA]</scope>
    <source>
        <strain evidence="9">none</strain>
    </source>
</reference>
<dbReference type="KEGG" id="pes:SOPEG_0914"/>
<keyword evidence="9" id="KW-1185">Reference proteome</keyword>
<dbReference type="STRING" id="2342.SOPEG_0914"/>
<sequence>MMNTRAISVLMLLIILVAVGQMAQTIYVPSIPLIARDLMVREGAIQRLMAAYLLCYGGSQLIYGPLSDRVGRRSVILSGMAIFCLGTMLAMFSQSLSLMTFACGIQGIGTGVGGVMARTLPRDICDGRSLRRANGLLNMGILISPLLAPLIGGVLADWLGWRACFAFLLLLSCSVSLLVWFRLPETRPMRPASSGRSLGFWTLLSEKVFNHYLLMLVGGLAGIVAFEAGSGVLLGSMELSGRQVSLLFILPLPGTFLGAWYAGRAVRPFSALMWRAVLSCLLAGILMWLPAWFGIMTLWTLLLPAGLFFFGAGMLFPLATTGAMEPYPYLAGTAGALVGGLQNIGSGVVAGFSSLLPQQGQFSLGMITFAMGMLILLCWLPLSQTMPRQGSEIV</sequence>
<feature type="transmembrane region" description="Helical" evidence="6">
    <location>
        <begin position="212"/>
        <end position="237"/>
    </location>
</feature>
<feature type="transmembrane region" description="Helical" evidence="6">
    <location>
        <begin position="299"/>
        <end position="318"/>
    </location>
</feature>
<evidence type="ECO:0000256" key="6">
    <source>
        <dbReference type="SAM" id="Phobius"/>
    </source>
</evidence>
<protein>
    <submittedName>
        <fullName evidence="8">Multidrug resistance protein D</fullName>
    </submittedName>
</protein>
<proteinExistence type="predicted"/>
<dbReference type="GO" id="GO:0005886">
    <property type="term" value="C:plasma membrane"/>
    <property type="evidence" value="ECO:0007669"/>
    <property type="project" value="UniProtKB-SubCell"/>
</dbReference>
<dbReference type="EMBL" id="CP006568">
    <property type="protein sequence ID" value="AHF73328.1"/>
    <property type="molecule type" value="Genomic_DNA"/>
</dbReference>
<name>W0HMJ8_9GAMM</name>
<keyword evidence="3 6" id="KW-0812">Transmembrane</keyword>
<evidence type="ECO:0000256" key="3">
    <source>
        <dbReference type="ARBA" id="ARBA00022692"/>
    </source>
</evidence>
<dbReference type="NCBIfam" id="NF008654">
    <property type="entry name" value="PRK11652.1"/>
    <property type="match status" value="1"/>
</dbReference>
<accession>W0HMJ8</accession>
<dbReference type="InterPro" id="IPR020846">
    <property type="entry name" value="MFS_dom"/>
</dbReference>
<feature type="transmembrane region" description="Helical" evidence="6">
    <location>
        <begin position="160"/>
        <end position="181"/>
    </location>
</feature>
<evidence type="ECO:0000256" key="4">
    <source>
        <dbReference type="ARBA" id="ARBA00022989"/>
    </source>
</evidence>
<dbReference type="eggNOG" id="COG2814">
    <property type="taxonomic scope" value="Bacteria"/>
</dbReference>
<gene>
    <name evidence="8" type="primary">emrD</name>
    <name evidence="8" type="ORF">SOPEG_0914</name>
</gene>
<dbReference type="GO" id="GO:0022857">
    <property type="term" value="F:transmembrane transporter activity"/>
    <property type="evidence" value="ECO:0007669"/>
    <property type="project" value="InterPro"/>
</dbReference>
<feature type="transmembrane region" description="Helical" evidence="6">
    <location>
        <begin position="136"/>
        <end position="154"/>
    </location>
</feature>
<feature type="transmembrane region" description="Helical" evidence="6">
    <location>
        <begin position="362"/>
        <end position="382"/>
    </location>
</feature>
<feature type="transmembrane region" description="Helical" evidence="6">
    <location>
        <begin position="98"/>
        <end position="116"/>
    </location>
</feature>
<evidence type="ECO:0000256" key="5">
    <source>
        <dbReference type="ARBA" id="ARBA00023136"/>
    </source>
</evidence>
<evidence type="ECO:0000313" key="8">
    <source>
        <dbReference type="EMBL" id="AHF73328.1"/>
    </source>
</evidence>
<dbReference type="PANTHER" id="PTHR43124:SF3">
    <property type="entry name" value="CHLORAMPHENICOL EFFLUX PUMP RV0191"/>
    <property type="match status" value="1"/>
</dbReference>
<dbReference type="Pfam" id="PF07690">
    <property type="entry name" value="MFS_1"/>
    <property type="match status" value="1"/>
</dbReference>
<evidence type="ECO:0000256" key="1">
    <source>
        <dbReference type="ARBA" id="ARBA00004651"/>
    </source>
</evidence>
<feature type="transmembrane region" description="Helical" evidence="6">
    <location>
        <begin position="44"/>
        <end position="63"/>
    </location>
</feature>
<evidence type="ECO:0000256" key="2">
    <source>
        <dbReference type="ARBA" id="ARBA00022475"/>
    </source>
</evidence>
<dbReference type="CDD" id="cd17320">
    <property type="entry name" value="MFS_MdfA_MDR_like"/>
    <property type="match status" value="1"/>
</dbReference>
<dbReference type="RefSeq" id="WP_025244503.1">
    <property type="nucleotide sequence ID" value="NZ_CP006568.1"/>
</dbReference>
<dbReference type="InterPro" id="IPR050189">
    <property type="entry name" value="MFS_Efflux_Transporters"/>
</dbReference>
<dbReference type="InterPro" id="IPR011701">
    <property type="entry name" value="MFS"/>
</dbReference>
<dbReference type="PATRIC" id="fig|2342.5.peg.942"/>
<feature type="transmembrane region" description="Helical" evidence="6">
    <location>
        <begin position="243"/>
        <end position="262"/>
    </location>
</feature>
<keyword evidence="5 6" id="KW-0472">Membrane</keyword>
<feature type="domain" description="Major facilitator superfamily (MFS) profile" evidence="7">
    <location>
        <begin position="9"/>
        <end position="390"/>
    </location>
</feature>
<dbReference type="SUPFAM" id="SSF103473">
    <property type="entry name" value="MFS general substrate transporter"/>
    <property type="match status" value="1"/>
</dbReference>
<evidence type="ECO:0000313" key="9">
    <source>
        <dbReference type="Proteomes" id="UP000019025"/>
    </source>
</evidence>
<dbReference type="HOGENOM" id="CLU_001265_47_1_6"/>